<feature type="domain" description="Methyltransferase type 11" evidence="4">
    <location>
        <begin position="50"/>
        <end position="144"/>
    </location>
</feature>
<reference evidence="5 6" key="1">
    <citation type="submission" date="2020-08" db="EMBL/GenBank/DDBJ databases">
        <title>Sequencing the genomes of 1000 actinobacteria strains.</title>
        <authorList>
            <person name="Klenk H.-P."/>
        </authorList>
    </citation>
    <scope>NUCLEOTIDE SEQUENCE [LARGE SCALE GENOMIC DNA]</scope>
    <source>
        <strain evidence="5 6">DSM 20146</strain>
    </source>
</reference>
<dbReference type="Proteomes" id="UP000538196">
    <property type="component" value="Unassembled WGS sequence"/>
</dbReference>
<keyword evidence="2" id="KW-0808">Transferase</keyword>
<dbReference type="RefSeq" id="WP_021760775.1">
    <property type="nucleotide sequence ID" value="NZ_JACHVP010000003.1"/>
</dbReference>
<dbReference type="PANTHER" id="PTHR43464">
    <property type="entry name" value="METHYLTRANSFERASE"/>
    <property type="match status" value="1"/>
</dbReference>
<dbReference type="SUPFAM" id="SSF53335">
    <property type="entry name" value="S-adenosyl-L-methionine-dependent methyltransferases"/>
    <property type="match status" value="1"/>
</dbReference>
<keyword evidence="6" id="KW-1185">Reference proteome</keyword>
<dbReference type="Pfam" id="PF08241">
    <property type="entry name" value="Methyltransf_11"/>
    <property type="match status" value="1"/>
</dbReference>
<dbReference type="InterPro" id="IPR013216">
    <property type="entry name" value="Methyltransf_11"/>
</dbReference>
<dbReference type="GO" id="GO:0032259">
    <property type="term" value="P:methylation"/>
    <property type="evidence" value="ECO:0007669"/>
    <property type="project" value="UniProtKB-KW"/>
</dbReference>
<dbReference type="GO" id="GO:0008757">
    <property type="term" value="F:S-adenosylmethionine-dependent methyltransferase activity"/>
    <property type="evidence" value="ECO:0007669"/>
    <property type="project" value="InterPro"/>
</dbReference>
<evidence type="ECO:0000313" key="6">
    <source>
        <dbReference type="Proteomes" id="UP000538196"/>
    </source>
</evidence>
<comment type="caution">
    <text evidence="5">The sequence shown here is derived from an EMBL/GenBank/DDBJ whole genome shotgun (WGS) entry which is preliminary data.</text>
</comment>
<keyword evidence="5" id="KW-0830">Ubiquinone</keyword>
<sequence>MATDAEELWDDHADAFDEAADHGLRDPDVREAWRSLLTPLLPEPPARVCDLGCGTGSLSLLVAAAGLAVTGLDISTRMLGIARGKAAAAGVDVDFVHGDAADPPLPAASFDAVLSRHVLWSFADPDAVLARWVALLRPGGRLILIEGSWSTGAGLTAEECRAAVLRHRTHADVRSLSADERLWGGPVDDERYVIVSRS</sequence>
<proteinExistence type="predicted"/>
<protein>
    <submittedName>
        <fullName evidence="5">Ubiquinone/menaquinone biosynthesis C-methylase UbiE</fullName>
    </submittedName>
</protein>
<evidence type="ECO:0000259" key="4">
    <source>
        <dbReference type="Pfam" id="PF08241"/>
    </source>
</evidence>
<keyword evidence="3" id="KW-0949">S-adenosyl-L-methionine</keyword>
<name>A0A7W4UXM5_LEIAQ</name>
<keyword evidence="1 5" id="KW-0489">Methyltransferase</keyword>
<evidence type="ECO:0000256" key="2">
    <source>
        <dbReference type="ARBA" id="ARBA00022679"/>
    </source>
</evidence>
<dbReference type="PANTHER" id="PTHR43464:SF19">
    <property type="entry name" value="UBIQUINONE BIOSYNTHESIS O-METHYLTRANSFERASE, MITOCHONDRIAL"/>
    <property type="match status" value="1"/>
</dbReference>
<dbReference type="Gene3D" id="3.40.50.150">
    <property type="entry name" value="Vaccinia Virus protein VP39"/>
    <property type="match status" value="1"/>
</dbReference>
<dbReference type="EMBL" id="JACHVP010000003">
    <property type="protein sequence ID" value="MBB2968149.1"/>
    <property type="molecule type" value="Genomic_DNA"/>
</dbReference>
<dbReference type="AlphaFoldDB" id="A0A7W4UXM5"/>
<gene>
    <name evidence="5" type="ORF">FHX33_002919</name>
</gene>
<evidence type="ECO:0000313" key="5">
    <source>
        <dbReference type="EMBL" id="MBB2968149.1"/>
    </source>
</evidence>
<dbReference type="CDD" id="cd02440">
    <property type="entry name" value="AdoMet_MTases"/>
    <property type="match status" value="1"/>
</dbReference>
<dbReference type="InterPro" id="IPR029063">
    <property type="entry name" value="SAM-dependent_MTases_sf"/>
</dbReference>
<accession>A0A7W4UXM5</accession>
<evidence type="ECO:0000256" key="3">
    <source>
        <dbReference type="ARBA" id="ARBA00022691"/>
    </source>
</evidence>
<organism evidence="5 6">
    <name type="scientific">Leifsonia aquatica</name>
    <name type="common">Corynebacterium aquaticum</name>
    <dbReference type="NCBI Taxonomy" id="144185"/>
    <lineage>
        <taxon>Bacteria</taxon>
        <taxon>Bacillati</taxon>
        <taxon>Actinomycetota</taxon>
        <taxon>Actinomycetes</taxon>
        <taxon>Micrococcales</taxon>
        <taxon>Microbacteriaceae</taxon>
        <taxon>Leifsonia</taxon>
    </lineage>
</organism>
<evidence type="ECO:0000256" key="1">
    <source>
        <dbReference type="ARBA" id="ARBA00022603"/>
    </source>
</evidence>